<protein>
    <submittedName>
        <fullName evidence="2">Uncharacterized protein</fullName>
    </submittedName>
</protein>
<dbReference type="AlphaFoldDB" id="A0AAQ3MME1"/>
<proteinExistence type="predicted"/>
<gene>
    <name evidence="2" type="ORF">V8G54_033019</name>
</gene>
<name>A0AAQ3MME1_VIGMU</name>
<dbReference type="PANTHER" id="PTHR14363">
    <property type="entry name" value="HEPARANASE-RELATED"/>
    <property type="match status" value="1"/>
</dbReference>
<keyword evidence="3" id="KW-1185">Reference proteome</keyword>
<organism evidence="2 3">
    <name type="scientific">Vigna mungo</name>
    <name type="common">Black gram</name>
    <name type="synonym">Phaseolus mungo</name>
    <dbReference type="NCBI Taxonomy" id="3915"/>
    <lineage>
        <taxon>Eukaryota</taxon>
        <taxon>Viridiplantae</taxon>
        <taxon>Streptophyta</taxon>
        <taxon>Embryophyta</taxon>
        <taxon>Tracheophyta</taxon>
        <taxon>Spermatophyta</taxon>
        <taxon>Magnoliopsida</taxon>
        <taxon>eudicotyledons</taxon>
        <taxon>Gunneridae</taxon>
        <taxon>Pentapetalae</taxon>
        <taxon>rosids</taxon>
        <taxon>fabids</taxon>
        <taxon>Fabales</taxon>
        <taxon>Fabaceae</taxon>
        <taxon>Papilionoideae</taxon>
        <taxon>50 kb inversion clade</taxon>
        <taxon>NPAAA clade</taxon>
        <taxon>indigoferoid/millettioid clade</taxon>
        <taxon>Phaseoleae</taxon>
        <taxon>Vigna</taxon>
    </lineage>
</organism>
<reference evidence="2 3" key="1">
    <citation type="journal article" date="2023" name="Life. Sci Alliance">
        <title>Evolutionary insights into 3D genome organization and epigenetic landscape of Vigna mungo.</title>
        <authorList>
            <person name="Junaid A."/>
            <person name="Singh B."/>
            <person name="Bhatia S."/>
        </authorList>
    </citation>
    <scope>NUCLEOTIDE SEQUENCE [LARGE SCALE GENOMIC DNA]</scope>
    <source>
        <strain evidence="2">Urdbean</strain>
    </source>
</reference>
<dbReference type="EMBL" id="CP144691">
    <property type="protein sequence ID" value="WVY93931.1"/>
    <property type="molecule type" value="Genomic_DNA"/>
</dbReference>
<dbReference type="PANTHER" id="PTHR14363:SF13">
    <property type="entry name" value="OS07G0598400 PROTEIN"/>
    <property type="match status" value="1"/>
</dbReference>
<dbReference type="Proteomes" id="UP001374535">
    <property type="component" value="Chromosome 10"/>
</dbReference>
<evidence type="ECO:0000313" key="3">
    <source>
        <dbReference type="Proteomes" id="UP001374535"/>
    </source>
</evidence>
<feature type="region of interest" description="Disordered" evidence="1">
    <location>
        <begin position="1"/>
        <end position="79"/>
    </location>
</feature>
<sequence length="208" mass="23238">MVRERQCSDDDNDTKEVSPRTHNDNDVLRKTQTTKVVVRERECSDDDNDTKEVSPHTHNDNDESMEKEAGEERKGDERTHGITVLLINMSNSTTIRVSPVNDMLTYKEGGSSYLMREEYHLTPKDGNTSYNIQSEVVLLTGTPLKFTQSLVIPKMNPKLVDPSSTIKVKPDSIVDGDGDFGTAMDGVENKVPTEAIESTILSRFTTEA</sequence>
<dbReference type="GO" id="GO:0009505">
    <property type="term" value="C:plant-type cell wall"/>
    <property type="evidence" value="ECO:0007669"/>
    <property type="project" value="TreeGrafter"/>
</dbReference>
<feature type="compositionally biased region" description="Basic and acidic residues" evidence="1">
    <location>
        <begin position="1"/>
        <end position="29"/>
    </location>
</feature>
<evidence type="ECO:0000256" key="1">
    <source>
        <dbReference type="SAM" id="MobiDB-lite"/>
    </source>
</evidence>
<evidence type="ECO:0000313" key="2">
    <source>
        <dbReference type="EMBL" id="WVY93931.1"/>
    </source>
</evidence>
<dbReference type="GO" id="GO:0004566">
    <property type="term" value="F:beta-glucuronidase activity"/>
    <property type="evidence" value="ECO:0007669"/>
    <property type="project" value="TreeGrafter"/>
</dbReference>
<feature type="compositionally biased region" description="Basic and acidic residues" evidence="1">
    <location>
        <begin position="50"/>
        <end position="79"/>
    </location>
</feature>
<accession>A0AAQ3MME1</accession>